<comment type="caution">
    <text evidence="8">Lacks conserved residue(s) required for the propagation of feature annotation.</text>
</comment>
<name>A0A091BA66_9GAMM</name>
<dbReference type="EMBL" id="AVCI01000045">
    <property type="protein sequence ID" value="KFN41335.1"/>
    <property type="molecule type" value="Genomic_DNA"/>
</dbReference>
<accession>A0A091BA66</accession>
<organism evidence="10 11">
    <name type="scientific">Arenimonas oryziterrae DSM 21050 = YC6267</name>
    <dbReference type="NCBI Taxonomy" id="1121015"/>
    <lineage>
        <taxon>Bacteria</taxon>
        <taxon>Pseudomonadati</taxon>
        <taxon>Pseudomonadota</taxon>
        <taxon>Gammaproteobacteria</taxon>
        <taxon>Lysobacterales</taxon>
        <taxon>Lysobacteraceae</taxon>
        <taxon>Arenimonas</taxon>
    </lineage>
</organism>
<dbReference type="PANTHER" id="PTHR30231:SF2">
    <property type="entry name" value="RIBONUCLEASE T"/>
    <property type="match status" value="1"/>
</dbReference>
<keyword evidence="3 8" id="KW-0540">Nuclease</keyword>
<dbReference type="SMART" id="SM00479">
    <property type="entry name" value="EXOIII"/>
    <property type="match status" value="1"/>
</dbReference>
<feature type="binding site" evidence="8">
    <location>
        <position position="16"/>
    </location>
    <ligand>
        <name>Mg(2+)</name>
        <dbReference type="ChEBI" id="CHEBI:18420"/>
        <label>2</label>
        <note>catalytic</note>
    </ligand>
</feature>
<comment type="cofactor">
    <cofactor evidence="8">
        <name>Mg(2+)</name>
        <dbReference type="ChEBI" id="CHEBI:18420"/>
    </cofactor>
    <text evidence="8">Binds two Mg(2+) per subunit. The active form of the enzyme binds two Mg(2+) ions in its active site. The first Mg(2+) forms only one salt bridge with the protein.</text>
</comment>
<evidence type="ECO:0000259" key="9">
    <source>
        <dbReference type="SMART" id="SM00479"/>
    </source>
</evidence>
<feature type="binding site" evidence="8">
    <location>
        <position position="14"/>
    </location>
    <ligand>
        <name>Mg(2+)</name>
        <dbReference type="ChEBI" id="CHEBI:18420"/>
        <label>2</label>
        <note>catalytic</note>
    </ligand>
</feature>
<dbReference type="GO" id="GO:0016896">
    <property type="term" value="F:RNA exonuclease activity, producing 5'-phosphomonoesters"/>
    <property type="evidence" value="ECO:0007669"/>
    <property type="project" value="UniProtKB-UniRule"/>
</dbReference>
<comment type="similarity">
    <text evidence="8">Belongs to the RNase T family.</text>
</comment>
<evidence type="ECO:0000256" key="1">
    <source>
        <dbReference type="ARBA" id="ARBA00011738"/>
    </source>
</evidence>
<dbReference type="InterPro" id="IPR036397">
    <property type="entry name" value="RNaseH_sf"/>
</dbReference>
<dbReference type="SUPFAM" id="SSF53098">
    <property type="entry name" value="Ribonuclease H-like"/>
    <property type="match status" value="1"/>
</dbReference>
<dbReference type="GO" id="GO:0008408">
    <property type="term" value="F:3'-5' exonuclease activity"/>
    <property type="evidence" value="ECO:0007669"/>
    <property type="project" value="TreeGrafter"/>
</dbReference>
<dbReference type="Proteomes" id="UP000029385">
    <property type="component" value="Unassembled WGS sequence"/>
</dbReference>
<comment type="subunit">
    <text evidence="1 8">Homodimer.</text>
</comment>
<keyword evidence="5 8" id="KW-0378">Hydrolase</keyword>
<feature type="domain" description="Exonuclease" evidence="9">
    <location>
        <begin position="9"/>
        <end position="194"/>
    </location>
</feature>
<protein>
    <recommendedName>
        <fullName evidence="8">Ribonuclease T</fullName>
        <ecNumber evidence="8">3.1.13.-</ecNumber>
    </recommendedName>
    <alternativeName>
        <fullName evidence="8">Exoribonuclease T</fullName>
        <shortName evidence="8">RNase T</shortName>
    </alternativeName>
</protein>
<comment type="caution">
    <text evidence="10">The sequence shown here is derived from an EMBL/GenBank/DDBJ whole genome shotgun (WGS) entry which is preliminary data.</text>
</comment>
<dbReference type="HAMAP" id="MF_00157">
    <property type="entry name" value="RNase_T"/>
    <property type="match status" value="1"/>
</dbReference>
<evidence type="ECO:0000313" key="11">
    <source>
        <dbReference type="Proteomes" id="UP000029385"/>
    </source>
</evidence>
<dbReference type="InterPro" id="IPR005987">
    <property type="entry name" value="RNase_T"/>
</dbReference>
<dbReference type="eggNOG" id="COG0847">
    <property type="taxonomic scope" value="Bacteria"/>
</dbReference>
<evidence type="ECO:0000256" key="4">
    <source>
        <dbReference type="ARBA" id="ARBA00022723"/>
    </source>
</evidence>
<keyword evidence="2 8" id="KW-0819">tRNA processing</keyword>
<keyword evidence="4 8" id="KW-0479">Metal-binding</keyword>
<evidence type="ECO:0000256" key="8">
    <source>
        <dbReference type="HAMAP-Rule" id="MF_00157"/>
    </source>
</evidence>
<dbReference type="GO" id="GO:0005829">
    <property type="term" value="C:cytosol"/>
    <property type="evidence" value="ECO:0007669"/>
    <property type="project" value="TreeGrafter"/>
</dbReference>
<dbReference type="AlphaFoldDB" id="A0A091BA66"/>
<feature type="active site" description="Proton donor/acceptor" evidence="8">
    <location>
        <position position="172"/>
    </location>
</feature>
<dbReference type="Gene3D" id="3.30.420.10">
    <property type="entry name" value="Ribonuclease H-like superfamily/Ribonuclease H"/>
    <property type="match status" value="1"/>
</dbReference>
<keyword evidence="6 8" id="KW-0269">Exonuclease</keyword>
<dbReference type="OrthoDB" id="9778264at2"/>
<dbReference type="PANTHER" id="PTHR30231">
    <property type="entry name" value="DNA POLYMERASE III SUBUNIT EPSILON"/>
    <property type="match status" value="1"/>
</dbReference>
<evidence type="ECO:0000256" key="2">
    <source>
        <dbReference type="ARBA" id="ARBA00022694"/>
    </source>
</evidence>
<dbReference type="GO" id="GO:0045004">
    <property type="term" value="P:DNA replication proofreading"/>
    <property type="evidence" value="ECO:0007669"/>
    <property type="project" value="TreeGrafter"/>
</dbReference>
<gene>
    <name evidence="8" type="primary">rnt</name>
    <name evidence="10" type="ORF">N789_05520</name>
</gene>
<feature type="site" description="Important for substrate binding and specificity" evidence="8">
    <location>
        <position position="115"/>
    </location>
</feature>
<feature type="site" description="Important for substrate binding and specificity" evidence="8">
    <location>
        <position position="20"/>
    </location>
</feature>
<dbReference type="GO" id="GO:0008033">
    <property type="term" value="P:tRNA processing"/>
    <property type="evidence" value="ECO:0007669"/>
    <property type="project" value="UniProtKB-KW"/>
</dbReference>
<evidence type="ECO:0000313" key="10">
    <source>
        <dbReference type="EMBL" id="KFN41335.1"/>
    </source>
</evidence>
<dbReference type="STRING" id="1121015.GCA_000420545_00376"/>
<dbReference type="InterPro" id="IPR013520">
    <property type="entry name" value="Ribonucl_H"/>
</dbReference>
<keyword evidence="11" id="KW-1185">Reference proteome</keyword>
<dbReference type="GO" id="GO:0000287">
    <property type="term" value="F:magnesium ion binding"/>
    <property type="evidence" value="ECO:0007669"/>
    <property type="project" value="UniProtKB-UniRule"/>
</dbReference>
<proteinExistence type="inferred from homology"/>
<keyword evidence="7 8" id="KW-0460">Magnesium</keyword>
<sequence length="207" mass="22512">MADRFRGFLPVVVDLETGGFEANRHALLEIAAIPILMDGEGRFSPGETITTHVEPFPGSEIDPKSLEITGIDIGHPFRDAKPEREALDHIFTGVRAAARKAECQRAILVGHNAHFDLGFLNAAVARVGHKRNPFHPFSTFDTVTLAGLAFGQTVLSRAVQAAGLSWDGEQAHSAVYDTERTAELFCLIMNRWRDYAGLLPPPAGSTP</sequence>
<dbReference type="Pfam" id="PF00929">
    <property type="entry name" value="RNase_T"/>
    <property type="match status" value="1"/>
</dbReference>
<dbReference type="InterPro" id="IPR012337">
    <property type="entry name" value="RNaseH-like_sf"/>
</dbReference>
<comment type="function">
    <text evidence="8">Trims short 3' overhangs of a variety of RNA species, leaving a one or two nucleotide 3' overhang. Responsible for the end-turnover of tRNA: specifically removes the terminal AMP residue from uncharged tRNA (tRNA-C-C-A). Also appears to be involved in tRNA biosynthesis.</text>
</comment>
<reference evidence="10 11" key="1">
    <citation type="submission" date="2013-09" db="EMBL/GenBank/DDBJ databases">
        <title>Genome sequencing of Arenimonas oryziterrae.</title>
        <authorList>
            <person name="Chen F."/>
            <person name="Wang G."/>
        </authorList>
    </citation>
    <scope>NUCLEOTIDE SEQUENCE [LARGE SCALE GENOMIC DNA]</scope>
    <source>
        <strain evidence="10 11">YC6267</strain>
    </source>
</reference>
<dbReference type="FunFam" id="3.30.420.10:FF:000009">
    <property type="entry name" value="Ribonuclease T"/>
    <property type="match status" value="1"/>
</dbReference>
<dbReference type="RefSeq" id="WP_022968035.1">
    <property type="nucleotide sequence ID" value="NZ_ATVD01000001.1"/>
</dbReference>
<feature type="binding site" evidence="8">
    <location>
        <position position="14"/>
    </location>
    <ligand>
        <name>Mg(2+)</name>
        <dbReference type="ChEBI" id="CHEBI:18420"/>
        <label>1</label>
        <note>catalytic</note>
    </ligand>
</feature>
<dbReference type="NCBIfam" id="TIGR01298">
    <property type="entry name" value="RNaseT"/>
    <property type="match status" value="1"/>
</dbReference>
<dbReference type="CDD" id="cd06134">
    <property type="entry name" value="RNaseT"/>
    <property type="match status" value="1"/>
</dbReference>
<evidence type="ECO:0000256" key="6">
    <source>
        <dbReference type="ARBA" id="ARBA00022839"/>
    </source>
</evidence>
<dbReference type="GO" id="GO:0003676">
    <property type="term" value="F:nucleic acid binding"/>
    <property type="evidence" value="ECO:0007669"/>
    <property type="project" value="InterPro"/>
</dbReference>
<dbReference type="PATRIC" id="fig|1121015.4.peg.2775"/>
<evidence type="ECO:0000256" key="5">
    <source>
        <dbReference type="ARBA" id="ARBA00022801"/>
    </source>
</evidence>
<feature type="binding site" evidence="8">
    <location>
        <position position="177"/>
    </location>
    <ligand>
        <name>Mg(2+)</name>
        <dbReference type="ChEBI" id="CHEBI:18420"/>
        <label>2</label>
        <note>catalytic</note>
    </ligand>
</feature>
<evidence type="ECO:0000256" key="3">
    <source>
        <dbReference type="ARBA" id="ARBA00022722"/>
    </source>
</evidence>
<feature type="binding site" evidence="8">
    <location>
        <position position="172"/>
    </location>
    <ligand>
        <name>Mg(2+)</name>
        <dbReference type="ChEBI" id="CHEBI:18420"/>
        <label>2</label>
        <note>catalytic</note>
    </ligand>
</feature>
<feature type="site" description="Important for substrate binding and specificity" evidence="8">
    <location>
        <position position="137"/>
    </location>
</feature>
<evidence type="ECO:0000256" key="7">
    <source>
        <dbReference type="ARBA" id="ARBA00022842"/>
    </source>
</evidence>
<dbReference type="EC" id="3.1.13.-" evidence="8"/>